<protein>
    <recommendedName>
        <fullName evidence="5">Calcineurin-like phosphoesterase domain-containing protein</fullName>
    </recommendedName>
</protein>
<proteinExistence type="predicted"/>
<feature type="transmembrane region" description="Helical" evidence="3">
    <location>
        <begin position="28"/>
        <end position="45"/>
    </location>
</feature>
<reference evidence="6 7" key="1">
    <citation type="submission" date="2017-05" db="EMBL/GenBank/DDBJ databases">
        <authorList>
            <person name="Varghese N."/>
            <person name="Submissions S."/>
        </authorList>
    </citation>
    <scope>NUCLEOTIDE SEQUENCE [LARGE SCALE GENOMIC DNA]</scope>
    <source>
        <strain evidence="6 7">DSM 25457</strain>
    </source>
</reference>
<dbReference type="PANTHER" id="PTHR31302:SF31">
    <property type="entry name" value="PHOSPHODIESTERASE YAEI"/>
    <property type="match status" value="1"/>
</dbReference>
<dbReference type="CDD" id="cd07385">
    <property type="entry name" value="MPP_YkuE_C"/>
    <property type="match status" value="1"/>
</dbReference>
<evidence type="ECO:0000256" key="3">
    <source>
        <dbReference type="SAM" id="Phobius"/>
    </source>
</evidence>
<accession>A0ABY1PXI4</accession>
<feature type="transmembrane region" description="Helical" evidence="3">
    <location>
        <begin position="103"/>
        <end position="124"/>
    </location>
</feature>
<keyword evidence="3" id="KW-0812">Transmembrane</keyword>
<keyword evidence="2" id="KW-0378">Hydrolase</keyword>
<evidence type="ECO:0000256" key="2">
    <source>
        <dbReference type="ARBA" id="ARBA00022801"/>
    </source>
</evidence>
<keyword evidence="7" id="KW-1185">Reference proteome</keyword>
<evidence type="ECO:0000259" key="5">
    <source>
        <dbReference type="Pfam" id="PF00149"/>
    </source>
</evidence>
<dbReference type="SUPFAM" id="SSF56300">
    <property type="entry name" value="Metallo-dependent phosphatases"/>
    <property type="match status" value="1"/>
</dbReference>
<dbReference type="Pfam" id="PF00149">
    <property type="entry name" value="Metallophos"/>
    <property type="match status" value="1"/>
</dbReference>
<dbReference type="InterPro" id="IPR029052">
    <property type="entry name" value="Metallo-depent_PP-like"/>
</dbReference>
<dbReference type="InterPro" id="IPR051158">
    <property type="entry name" value="Metallophosphoesterase_sf"/>
</dbReference>
<keyword evidence="4" id="KW-0732">Signal</keyword>
<evidence type="ECO:0000256" key="1">
    <source>
        <dbReference type="ARBA" id="ARBA00022723"/>
    </source>
</evidence>
<evidence type="ECO:0000313" key="6">
    <source>
        <dbReference type="EMBL" id="SMP46275.1"/>
    </source>
</evidence>
<keyword evidence="3" id="KW-1133">Transmembrane helix</keyword>
<dbReference type="Proteomes" id="UP001158067">
    <property type="component" value="Unassembled WGS sequence"/>
</dbReference>
<comment type="caution">
    <text evidence="6">The sequence shown here is derived from an EMBL/GenBank/DDBJ whole genome shotgun (WGS) entry which is preliminary data.</text>
</comment>
<dbReference type="Gene3D" id="3.60.21.10">
    <property type="match status" value="1"/>
</dbReference>
<keyword evidence="3" id="KW-0472">Membrane</keyword>
<evidence type="ECO:0000256" key="4">
    <source>
        <dbReference type="SAM" id="SignalP"/>
    </source>
</evidence>
<gene>
    <name evidence="6" type="ORF">SAMN06265222_10296</name>
</gene>
<keyword evidence="1" id="KW-0479">Metal-binding</keyword>
<feature type="chain" id="PRO_5045542180" description="Calcineurin-like phosphoesterase domain-containing protein" evidence="4">
    <location>
        <begin position="19"/>
        <end position="420"/>
    </location>
</feature>
<dbReference type="EMBL" id="FXUG01000002">
    <property type="protein sequence ID" value="SMP46275.1"/>
    <property type="molecule type" value="Genomic_DNA"/>
</dbReference>
<feature type="signal peptide" evidence="4">
    <location>
        <begin position="1"/>
        <end position="18"/>
    </location>
</feature>
<feature type="domain" description="Calcineurin-like phosphoesterase" evidence="5">
    <location>
        <begin position="192"/>
        <end position="357"/>
    </location>
</feature>
<dbReference type="PANTHER" id="PTHR31302">
    <property type="entry name" value="TRANSMEMBRANE PROTEIN WITH METALLOPHOSPHOESTERASE DOMAIN-RELATED"/>
    <property type="match status" value="1"/>
</dbReference>
<dbReference type="InterPro" id="IPR004843">
    <property type="entry name" value="Calcineurin-like_PHP"/>
</dbReference>
<sequence>MAVLLSSLLALSTLPATATAPAVSPVFAWTVISLVVLAHFGWHLAAYNRLNSLGWKRKTIKRTEKILFAEMWISLFIIGLMVSEPVQELLTGDGQWDRVPILIQIYGVACLVAGGILGALWVAWRPILGVHHAPVTRRIKTEQADAATVQRYARTQKARMASRIPGNQMFDLAIEHVEIPLQGLPPSLDGYRIAHLSDIHLTGHVHPSYIANVIEQANQFDSEMMALTGDIVDVQECIDWLPELFQPANAEDGCYFILGNHDTRVSEPNAVRKAMQSVGWTDVGGRCELASCRDAEILIAGNEHPWFGRPTESEIEQEAINCLSENCLQLCLSHSPDQFDWARQHYFDLMLCGHTHGGQGRLPLVGPILSPSWHGSRWASGDFYRAPTTMHVSRGLGGVHLLRLRCRPELSLITLRCQPS</sequence>
<name>A0ABY1PXI4_9BACT</name>
<feature type="transmembrane region" description="Helical" evidence="3">
    <location>
        <begin position="66"/>
        <end position="83"/>
    </location>
</feature>
<evidence type="ECO:0000313" key="7">
    <source>
        <dbReference type="Proteomes" id="UP001158067"/>
    </source>
</evidence>
<organism evidence="6 7">
    <name type="scientific">Neorhodopirellula lusitana</name>
    <dbReference type="NCBI Taxonomy" id="445327"/>
    <lineage>
        <taxon>Bacteria</taxon>
        <taxon>Pseudomonadati</taxon>
        <taxon>Planctomycetota</taxon>
        <taxon>Planctomycetia</taxon>
        <taxon>Pirellulales</taxon>
        <taxon>Pirellulaceae</taxon>
        <taxon>Neorhodopirellula</taxon>
    </lineage>
</organism>